<dbReference type="AlphaFoldDB" id="A0A6C0L2N7"/>
<protein>
    <submittedName>
        <fullName evidence="1">Uncharacterized protein</fullName>
    </submittedName>
</protein>
<organism evidence="1">
    <name type="scientific">viral metagenome</name>
    <dbReference type="NCBI Taxonomy" id="1070528"/>
    <lineage>
        <taxon>unclassified sequences</taxon>
        <taxon>metagenomes</taxon>
        <taxon>organismal metagenomes</taxon>
    </lineage>
</organism>
<sequence length="153" mass="17647">MVSFAQAIPDAREIIQDFNNDIDIFLEEEREQIDIHGYVENRSAKAFLLLFNIIRDLVDQIDHLSRGDAWDLAEVLSDEINALKSNINVLKSDLDAKNSLISDFEKITLELGGKTNASPLNKLPQEIENKVSAFLGGRRRYRMRHRRLKYLFS</sequence>
<evidence type="ECO:0000313" key="1">
    <source>
        <dbReference type="EMBL" id="QHU23110.1"/>
    </source>
</evidence>
<name>A0A6C0L2N7_9ZZZZ</name>
<reference evidence="1" key="1">
    <citation type="journal article" date="2020" name="Nature">
        <title>Giant virus diversity and host interactions through global metagenomics.</title>
        <authorList>
            <person name="Schulz F."/>
            <person name="Roux S."/>
            <person name="Paez-Espino D."/>
            <person name="Jungbluth S."/>
            <person name="Walsh D.A."/>
            <person name="Denef V.J."/>
            <person name="McMahon K.D."/>
            <person name="Konstantinidis K.T."/>
            <person name="Eloe-Fadrosh E.A."/>
            <person name="Kyrpides N.C."/>
            <person name="Woyke T."/>
        </authorList>
    </citation>
    <scope>NUCLEOTIDE SEQUENCE</scope>
    <source>
        <strain evidence="1">GVMAG-S-ERX555907-63</strain>
    </source>
</reference>
<accession>A0A6C0L2N7</accession>
<proteinExistence type="predicted"/>
<dbReference type="EMBL" id="MN741023">
    <property type="protein sequence ID" value="QHU23110.1"/>
    <property type="molecule type" value="Genomic_DNA"/>
</dbReference>